<feature type="domain" description="HTH lysR-type" evidence="5">
    <location>
        <begin position="1"/>
        <end position="60"/>
    </location>
</feature>
<dbReference type="Proteomes" id="UP000255316">
    <property type="component" value="Unassembled WGS sequence"/>
</dbReference>
<dbReference type="EMBL" id="LNXX01000042">
    <property type="protein sequence ID" value="KTC83407.1"/>
    <property type="molecule type" value="Genomic_DNA"/>
</dbReference>
<dbReference type="GO" id="GO:0003677">
    <property type="term" value="F:DNA binding"/>
    <property type="evidence" value="ECO:0007669"/>
    <property type="project" value="UniProtKB-KW"/>
</dbReference>
<dbReference type="OrthoDB" id="9810065at2"/>
<dbReference type="InterPro" id="IPR036388">
    <property type="entry name" value="WH-like_DNA-bd_sf"/>
</dbReference>
<dbReference type="Gene3D" id="3.40.190.290">
    <property type="match status" value="1"/>
</dbReference>
<sequence>MEKHYYQLIIFYYVSLFKSFTKAAHHLNYSKGYVSKQVHELESKIGVILLHRNTRVIQLTQAGEAIFEHAALIVREYLNTENTIASLQNKAEGLLRLTAPPTYANCILASNLPHFFKDYPQIRVEINLTGQLVNLVDQKIDVAIRLTHEPPLDRVAKKIGVYQEIICASPQYLKKKGVPSHPKELLNHNCLIYSYNQRQSHWPFLIDSAMIPVVINPKLEVNSSSILLESALSGLGIARLPNYMVNQAIKRHQLEEILSNFYPPPTPIYAIYIQSRIIPKKIRVFLKFLQEIHEKML</sequence>
<dbReference type="PANTHER" id="PTHR30537">
    <property type="entry name" value="HTH-TYPE TRANSCRIPTIONAL REGULATOR"/>
    <property type="match status" value="1"/>
</dbReference>
<keyword evidence="2" id="KW-0805">Transcription regulation</keyword>
<dbReference type="Pfam" id="PF00126">
    <property type="entry name" value="HTH_1"/>
    <property type="match status" value="1"/>
</dbReference>
<dbReference type="InterPro" id="IPR000847">
    <property type="entry name" value="LysR_HTH_N"/>
</dbReference>
<evidence type="ECO:0000256" key="3">
    <source>
        <dbReference type="ARBA" id="ARBA00023125"/>
    </source>
</evidence>
<dbReference type="GO" id="GO:0003700">
    <property type="term" value="F:DNA-binding transcription factor activity"/>
    <property type="evidence" value="ECO:0007669"/>
    <property type="project" value="InterPro"/>
</dbReference>
<dbReference type="STRING" id="28085.Lcin_2094"/>
<dbReference type="InterPro" id="IPR005119">
    <property type="entry name" value="LysR_subst-bd"/>
</dbReference>
<organism evidence="7 9">
    <name type="scientific">Legionella cincinnatiensis</name>
    <dbReference type="NCBI Taxonomy" id="28085"/>
    <lineage>
        <taxon>Bacteria</taxon>
        <taxon>Pseudomonadati</taxon>
        <taxon>Pseudomonadota</taxon>
        <taxon>Gammaproteobacteria</taxon>
        <taxon>Legionellales</taxon>
        <taxon>Legionellaceae</taxon>
        <taxon>Legionella</taxon>
    </lineage>
</organism>
<reference evidence="7 9" key="2">
    <citation type="submission" date="2018-06" db="EMBL/GenBank/DDBJ databases">
        <authorList>
            <consortium name="Pathogen Informatics"/>
            <person name="Doyle S."/>
        </authorList>
    </citation>
    <scope>NUCLEOTIDE SEQUENCE [LARGE SCALE GENOMIC DNA]</scope>
    <source>
        <strain evidence="7 9">NCTC12438</strain>
    </source>
</reference>
<protein>
    <submittedName>
        <fullName evidence="7">LysR family transcriptional regulator</fullName>
    </submittedName>
</protein>
<accession>A0A378IL37</accession>
<keyword evidence="8" id="KW-1185">Reference proteome</keyword>
<evidence type="ECO:0000313" key="9">
    <source>
        <dbReference type="Proteomes" id="UP000255316"/>
    </source>
</evidence>
<evidence type="ECO:0000313" key="8">
    <source>
        <dbReference type="Proteomes" id="UP000054854"/>
    </source>
</evidence>
<evidence type="ECO:0000256" key="1">
    <source>
        <dbReference type="ARBA" id="ARBA00009437"/>
    </source>
</evidence>
<comment type="similarity">
    <text evidence="1">Belongs to the LysR transcriptional regulatory family.</text>
</comment>
<evidence type="ECO:0000313" key="7">
    <source>
        <dbReference type="EMBL" id="STX35492.1"/>
    </source>
</evidence>
<dbReference type="EMBL" id="UGNX01000001">
    <property type="protein sequence ID" value="STX35492.1"/>
    <property type="molecule type" value="Genomic_DNA"/>
</dbReference>
<dbReference type="InterPro" id="IPR036390">
    <property type="entry name" value="WH_DNA-bd_sf"/>
</dbReference>
<evidence type="ECO:0000259" key="5">
    <source>
        <dbReference type="PROSITE" id="PS50931"/>
    </source>
</evidence>
<dbReference type="Pfam" id="PF03466">
    <property type="entry name" value="LysR_substrate"/>
    <property type="match status" value="1"/>
</dbReference>
<dbReference type="Gene3D" id="1.10.10.10">
    <property type="entry name" value="Winged helix-like DNA-binding domain superfamily/Winged helix DNA-binding domain"/>
    <property type="match status" value="1"/>
</dbReference>
<dbReference type="RefSeq" id="WP_058465254.1">
    <property type="nucleotide sequence ID" value="NZ_CAAAHQ010000005.1"/>
</dbReference>
<gene>
    <name evidence="7" type="primary">dmlR_1</name>
    <name evidence="6" type="ORF">Lcin_2094</name>
    <name evidence="7" type="ORF">NCTC12438_02108</name>
</gene>
<evidence type="ECO:0000256" key="2">
    <source>
        <dbReference type="ARBA" id="ARBA00023015"/>
    </source>
</evidence>
<dbReference type="SUPFAM" id="SSF53850">
    <property type="entry name" value="Periplasmic binding protein-like II"/>
    <property type="match status" value="1"/>
</dbReference>
<proteinExistence type="inferred from homology"/>
<keyword evidence="4" id="KW-0804">Transcription</keyword>
<evidence type="ECO:0000256" key="4">
    <source>
        <dbReference type="ARBA" id="ARBA00023163"/>
    </source>
</evidence>
<dbReference type="Proteomes" id="UP000054854">
    <property type="component" value="Unassembled WGS sequence"/>
</dbReference>
<dbReference type="CDD" id="cd08422">
    <property type="entry name" value="PBP2_CrgA_like"/>
    <property type="match status" value="1"/>
</dbReference>
<keyword evidence="3" id="KW-0238">DNA-binding</keyword>
<name>A0A378IL37_9GAMM</name>
<reference evidence="6 8" key="1">
    <citation type="submission" date="2015-11" db="EMBL/GenBank/DDBJ databases">
        <title>Genomic analysis of 38 Legionella species identifies large and diverse effector repertoires.</title>
        <authorList>
            <person name="Burstein D."/>
            <person name="Amaro F."/>
            <person name="Zusman T."/>
            <person name="Lifshitz Z."/>
            <person name="Cohen O."/>
            <person name="Gilbert J.A."/>
            <person name="Pupko T."/>
            <person name="Shuman H.A."/>
            <person name="Segal G."/>
        </authorList>
    </citation>
    <scope>NUCLEOTIDE SEQUENCE [LARGE SCALE GENOMIC DNA]</scope>
    <source>
        <strain evidence="6 8">CDC#72-OH-14</strain>
    </source>
</reference>
<dbReference type="AlphaFoldDB" id="A0A378IL37"/>
<dbReference type="PANTHER" id="PTHR30537:SF5">
    <property type="entry name" value="HTH-TYPE TRANSCRIPTIONAL ACTIVATOR TTDR-RELATED"/>
    <property type="match status" value="1"/>
</dbReference>
<evidence type="ECO:0000313" key="6">
    <source>
        <dbReference type="EMBL" id="KTC83407.1"/>
    </source>
</evidence>
<dbReference type="PROSITE" id="PS50931">
    <property type="entry name" value="HTH_LYSR"/>
    <property type="match status" value="1"/>
</dbReference>
<dbReference type="SUPFAM" id="SSF46785">
    <property type="entry name" value="Winged helix' DNA-binding domain"/>
    <property type="match status" value="1"/>
</dbReference>
<dbReference type="InterPro" id="IPR058163">
    <property type="entry name" value="LysR-type_TF_proteobact-type"/>
</dbReference>